<dbReference type="InterPro" id="IPR011990">
    <property type="entry name" value="TPR-like_helical_dom_sf"/>
</dbReference>
<evidence type="ECO:0000313" key="9">
    <source>
        <dbReference type="Proteomes" id="UP000198538"/>
    </source>
</evidence>
<dbReference type="InterPro" id="IPR016032">
    <property type="entry name" value="Sig_transdc_resp-reg_C-effctor"/>
</dbReference>
<dbReference type="SUPFAM" id="SSF46894">
    <property type="entry name" value="C-terminal effector domain of the bipartite response regulators"/>
    <property type="match status" value="1"/>
</dbReference>
<keyword evidence="4" id="KW-0238">DNA-binding</keyword>
<dbReference type="PANTHER" id="PTHR35807:SF1">
    <property type="entry name" value="TRANSCRIPTIONAL REGULATOR REDD"/>
    <property type="match status" value="1"/>
</dbReference>
<dbReference type="InterPro" id="IPR001867">
    <property type="entry name" value="OmpR/PhoB-type_DNA-bd"/>
</dbReference>
<feature type="domain" description="Response regulatory" evidence="7">
    <location>
        <begin position="2"/>
        <end position="117"/>
    </location>
</feature>
<dbReference type="Pfam" id="PF00072">
    <property type="entry name" value="Response_reg"/>
    <property type="match status" value="1"/>
</dbReference>
<evidence type="ECO:0000256" key="3">
    <source>
        <dbReference type="ARBA" id="ARBA00023015"/>
    </source>
</evidence>
<accession>A0A1G5KH48</accession>
<proteinExistence type="inferred from homology"/>
<gene>
    <name evidence="8" type="ORF">SAMN05720606_11522</name>
</gene>
<dbReference type="InterPro" id="IPR001789">
    <property type="entry name" value="Sig_transdc_resp-reg_receiver"/>
</dbReference>
<dbReference type="Pfam" id="PF03704">
    <property type="entry name" value="BTAD"/>
    <property type="match status" value="1"/>
</dbReference>
<keyword evidence="2" id="KW-0902">Two-component regulatory system</keyword>
<evidence type="ECO:0000256" key="4">
    <source>
        <dbReference type="ARBA" id="ARBA00023125"/>
    </source>
</evidence>
<sequence>MKVILVDDERLALIGLQKLLEKEVSGIQIAASYMNPAEVMAGVVLHRPDVVFLDIHMPEIDGMDLGRRIQVAVPGTEIIFVTSYDQYAVHAFELQALDYVMKPVQTERLKRTLQRVREKLAVRCEQRVMDTEVPLICCFNQISFKLPGKEPQIAKWRTSKAQELFAYLLHHRNRVIYRSVLLDLMWPGMEEEKTAHQLYTTMYHVRQTLKACGMDMIKIQSAHLEAGYKLEVGDAQLDSEQWEQEMKAWREVQPGTVQAYEQALYRYKGTYFGQYDFIWAEPERERLRYLWLYHMRQLNLYYLKQDENERVVENMQQIQQMLPDEEESYFMLMKLYDEINHDLGVEEQYRLLMSRMEQDLGIPISEEIRHWYRDWKLGLTEPGQTMG</sequence>
<dbReference type="GO" id="GO:0003677">
    <property type="term" value="F:DNA binding"/>
    <property type="evidence" value="ECO:0007669"/>
    <property type="project" value="UniProtKB-KW"/>
</dbReference>
<feature type="modified residue" description="4-aspartylphosphate" evidence="6">
    <location>
        <position position="54"/>
    </location>
</feature>
<organism evidence="8 9">
    <name type="scientific">Paenibacillus polysaccharolyticus</name>
    <dbReference type="NCBI Taxonomy" id="582692"/>
    <lineage>
        <taxon>Bacteria</taxon>
        <taxon>Bacillati</taxon>
        <taxon>Bacillota</taxon>
        <taxon>Bacilli</taxon>
        <taxon>Bacillales</taxon>
        <taxon>Paenibacillaceae</taxon>
        <taxon>Paenibacillus</taxon>
    </lineage>
</organism>
<protein>
    <submittedName>
        <fullName evidence="8">Two-component response regulator, SAPR family, consists of REC, wHTH and BTAD domains</fullName>
    </submittedName>
</protein>
<dbReference type="Proteomes" id="UP000198538">
    <property type="component" value="Unassembled WGS sequence"/>
</dbReference>
<evidence type="ECO:0000256" key="5">
    <source>
        <dbReference type="ARBA" id="ARBA00023163"/>
    </source>
</evidence>
<dbReference type="GO" id="GO:0000160">
    <property type="term" value="P:phosphorelay signal transduction system"/>
    <property type="evidence" value="ECO:0007669"/>
    <property type="project" value="UniProtKB-KW"/>
</dbReference>
<evidence type="ECO:0000256" key="2">
    <source>
        <dbReference type="ARBA" id="ARBA00023012"/>
    </source>
</evidence>
<dbReference type="AlphaFoldDB" id="A0A1G5KH48"/>
<dbReference type="InterPro" id="IPR036388">
    <property type="entry name" value="WH-like_DNA-bd_sf"/>
</dbReference>
<dbReference type="GO" id="GO:0006355">
    <property type="term" value="P:regulation of DNA-templated transcription"/>
    <property type="evidence" value="ECO:0007669"/>
    <property type="project" value="InterPro"/>
</dbReference>
<evidence type="ECO:0000259" key="7">
    <source>
        <dbReference type="PROSITE" id="PS50110"/>
    </source>
</evidence>
<dbReference type="InterPro" id="IPR005158">
    <property type="entry name" value="BTAD"/>
</dbReference>
<reference evidence="9" key="1">
    <citation type="submission" date="2016-10" db="EMBL/GenBank/DDBJ databases">
        <authorList>
            <person name="Varghese N."/>
            <person name="Submissions S."/>
        </authorList>
    </citation>
    <scope>NUCLEOTIDE SEQUENCE [LARGE SCALE GENOMIC DNA]</scope>
    <source>
        <strain evidence="9">BL9</strain>
    </source>
</reference>
<dbReference type="SUPFAM" id="SSF52172">
    <property type="entry name" value="CheY-like"/>
    <property type="match status" value="1"/>
</dbReference>
<evidence type="ECO:0000313" key="8">
    <source>
        <dbReference type="EMBL" id="SCY99724.1"/>
    </source>
</evidence>
<dbReference type="RefSeq" id="WP_090923446.1">
    <property type="nucleotide sequence ID" value="NZ_FMVM01000015.1"/>
</dbReference>
<dbReference type="STRING" id="582692.SAMN05720606_11522"/>
<dbReference type="SMART" id="SM00448">
    <property type="entry name" value="REC"/>
    <property type="match status" value="1"/>
</dbReference>
<dbReference type="PANTHER" id="PTHR35807">
    <property type="entry name" value="TRANSCRIPTIONAL REGULATOR REDD-RELATED"/>
    <property type="match status" value="1"/>
</dbReference>
<dbReference type="Gene3D" id="3.40.50.2300">
    <property type="match status" value="1"/>
</dbReference>
<dbReference type="PROSITE" id="PS50110">
    <property type="entry name" value="RESPONSE_REGULATORY"/>
    <property type="match status" value="1"/>
</dbReference>
<dbReference type="SUPFAM" id="SSF48452">
    <property type="entry name" value="TPR-like"/>
    <property type="match status" value="1"/>
</dbReference>
<dbReference type="SMART" id="SM01043">
    <property type="entry name" value="BTAD"/>
    <property type="match status" value="1"/>
</dbReference>
<dbReference type="InterPro" id="IPR011006">
    <property type="entry name" value="CheY-like_superfamily"/>
</dbReference>
<dbReference type="InterPro" id="IPR051677">
    <property type="entry name" value="AfsR-DnrI-RedD_regulator"/>
</dbReference>
<keyword evidence="6" id="KW-0597">Phosphoprotein</keyword>
<evidence type="ECO:0000256" key="6">
    <source>
        <dbReference type="PROSITE-ProRule" id="PRU00169"/>
    </source>
</evidence>
<comment type="similarity">
    <text evidence="1">Belongs to the AfsR/DnrI/RedD regulatory family.</text>
</comment>
<name>A0A1G5KH48_9BACL</name>
<keyword evidence="3" id="KW-0805">Transcription regulation</keyword>
<keyword evidence="9" id="KW-1185">Reference proteome</keyword>
<dbReference type="Gene3D" id="1.10.10.10">
    <property type="entry name" value="Winged helix-like DNA-binding domain superfamily/Winged helix DNA-binding domain"/>
    <property type="match status" value="1"/>
</dbReference>
<evidence type="ECO:0000256" key="1">
    <source>
        <dbReference type="ARBA" id="ARBA00005820"/>
    </source>
</evidence>
<dbReference type="Gene3D" id="1.25.40.10">
    <property type="entry name" value="Tetratricopeptide repeat domain"/>
    <property type="match status" value="1"/>
</dbReference>
<dbReference type="EMBL" id="FMVM01000015">
    <property type="protein sequence ID" value="SCY99724.1"/>
    <property type="molecule type" value="Genomic_DNA"/>
</dbReference>
<dbReference type="Pfam" id="PF00486">
    <property type="entry name" value="Trans_reg_C"/>
    <property type="match status" value="1"/>
</dbReference>
<keyword evidence="5" id="KW-0804">Transcription</keyword>